<dbReference type="AlphaFoldDB" id="A0AAN6WQQ5"/>
<reference evidence="2" key="2">
    <citation type="submission" date="2023-05" db="EMBL/GenBank/DDBJ databases">
        <authorList>
            <consortium name="Lawrence Berkeley National Laboratory"/>
            <person name="Steindorff A."/>
            <person name="Hensen N."/>
            <person name="Bonometti L."/>
            <person name="Westerberg I."/>
            <person name="Brannstrom I.O."/>
            <person name="Guillou S."/>
            <person name="Cros-Aarteil S."/>
            <person name="Calhoun S."/>
            <person name="Haridas S."/>
            <person name="Kuo A."/>
            <person name="Mondo S."/>
            <person name="Pangilinan J."/>
            <person name="Riley R."/>
            <person name="Labutti K."/>
            <person name="Andreopoulos B."/>
            <person name="Lipzen A."/>
            <person name="Chen C."/>
            <person name="Yanf M."/>
            <person name="Daum C."/>
            <person name="Ng V."/>
            <person name="Clum A."/>
            <person name="Ohm R."/>
            <person name="Martin F."/>
            <person name="Silar P."/>
            <person name="Natvig D."/>
            <person name="Lalanne C."/>
            <person name="Gautier V."/>
            <person name="Ament-Velasquez S.L."/>
            <person name="Kruys A."/>
            <person name="Hutchinson M.I."/>
            <person name="Powell A.J."/>
            <person name="Barry K."/>
            <person name="Miller A.N."/>
            <person name="Grigoriev I.V."/>
            <person name="Debuchy R."/>
            <person name="Gladieux P."/>
            <person name="Thoren M.H."/>
            <person name="Johannesson H."/>
        </authorList>
    </citation>
    <scope>NUCLEOTIDE SEQUENCE</scope>
    <source>
        <strain evidence="2">PSN309</strain>
    </source>
</reference>
<evidence type="ECO:0000313" key="2">
    <source>
        <dbReference type="EMBL" id="KAK4185705.1"/>
    </source>
</evidence>
<accession>A0AAN6WQQ5</accession>
<organism evidence="2 3">
    <name type="scientific">Podospora australis</name>
    <dbReference type="NCBI Taxonomy" id="1536484"/>
    <lineage>
        <taxon>Eukaryota</taxon>
        <taxon>Fungi</taxon>
        <taxon>Dikarya</taxon>
        <taxon>Ascomycota</taxon>
        <taxon>Pezizomycotina</taxon>
        <taxon>Sordariomycetes</taxon>
        <taxon>Sordariomycetidae</taxon>
        <taxon>Sordariales</taxon>
        <taxon>Podosporaceae</taxon>
        <taxon>Podospora</taxon>
    </lineage>
</organism>
<feature type="region of interest" description="Disordered" evidence="1">
    <location>
        <begin position="327"/>
        <end position="346"/>
    </location>
</feature>
<keyword evidence="3" id="KW-1185">Reference proteome</keyword>
<proteinExistence type="predicted"/>
<evidence type="ECO:0000313" key="3">
    <source>
        <dbReference type="Proteomes" id="UP001302126"/>
    </source>
</evidence>
<dbReference type="Proteomes" id="UP001302126">
    <property type="component" value="Unassembled WGS sequence"/>
</dbReference>
<protein>
    <submittedName>
        <fullName evidence="2">Uncharacterized protein</fullName>
    </submittedName>
</protein>
<dbReference type="EMBL" id="MU864442">
    <property type="protein sequence ID" value="KAK4185705.1"/>
    <property type="molecule type" value="Genomic_DNA"/>
</dbReference>
<evidence type="ECO:0000256" key="1">
    <source>
        <dbReference type="SAM" id="MobiDB-lite"/>
    </source>
</evidence>
<reference evidence="2" key="1">
    <citation type="journal article" date="2023" name="Mol. Phylogenet. Evol.">
        <title>Genome-scale phylogeny and comparative genomics of the fungal order Sordariales.</title>
        <authorList>
            <person name="Hensen N."/>
            <person name="Bonometti L."/>
            <person name="Westerberg I."/>
            <person name="Brannstrom I.O."/>
            <person name="Guillou S."/>
            <person name="Cros-Aarteil S."/>
            <person name="Calhoun S."/>
            <person name="Haridas S."/>
            <person name="Kuo A."/>
            <person name="Mondo S."/>
            <person name="Pangilinan J."/>
            <person name="Riley R."/>
            <person name="LaButti K."/>
            <person name="Andreopoulos B."/>
            <person name="Lipzen A."/>
            <person name="Chen C."/>
            <person name="Yan M."/>
            <person name="Daum C."/>
            <person name="Ng V."/>
            <person name="Clum A."/>
            <person name="Steindorff A."/>
            <person name="Ohm R.A."/>
            <person name="Martin F."/>
            <person name="Silar P."/>
            <person name="Natvig D.O."/>
            <person name="Lalanne C."/>
            <person name="Gautier V."/>
            <person name="Ament-Velasquez S.L."/>
            <person name="Kruys A."/>
            <person name="Hutchinson M.I."/>
            <person name="Powell A.J."/>
            <person name="Barry K."/>
            <person name="Miller A.N."/>
            <person name="Grigoriev I.V."/>
            <person name="Debuchy R."/>
            <person name="Gladieux P."/>
            <person name="Hiltunen Thoren M."/>
            <person name="Johannesson H."/>
        </authorList>
    </citation>
    <scope>NUCLEOTIDE SEQUENCE</scope>
    <source>
        <strain evidence="2">PSN309</strain>
    </source>
</reference>
<comment type="caution">
    <text evidence="2">The sequence shown here is derived from an EMBL/GenBank/DDBJ whole genome shotgun (WGS) entry which is preliminary data.</text>
</comment>
<gene>
    <name evidence="2" type="ORF">QBC35DRAFT_454010</name>
</gene>
<sequence>MVSYMADVFYLAKTAAARLKDPSDTDFAAVFWLIFKTKVDDSKRYPLPDYIEEAWGSSSPRTASTIVREALESLANDWQLVPQYTRAHVRIVCDNGARYIQGTGNDEGWMYDPYNREWSQHFSETLDHVCKDPGGRYGASTTTYRTDPDPNDPTKPLWFSVIDLCDVMWNKLKMMPTLAGQPLPNTLDGLFARCNYDLSGMDFPSVYRFFPAVTILHEWLHAIPYEYEDTPTGQIKSGFEHSLKVPLPNVLFDPEPYAVLCLWAALADLEPCVDKNPGSTGGYTINRSWRELADEDKWKDTIPPNAEGETKNPGWSGILVPYKDITGTKMSRPTDASAPTATVNAP</sequence>
<name>A0AAN6WQQ5_9PEZI</name>
<feature type="compositionally biased region" description="Polar residues" evidence="1">
    <location>
        <begin position="337"/>
        <end position="346"/>
    </location>
</feature>